<dbReference type="GO" id="GO:0004553">
    <property type="term" value="F:hydrolase activity, hydrolyzing O-glycosyl compounds"/>
    <property type="evidence" value="ECO:0007669"/>
    <property type="project" value="InterPro"/>
</dbReference>
<gene>
    <name evidence="10" type="ORF">SAMN05660909_00045</name>
</gene>
<feature type="active site" description="Proton donor" evidence="6">
    <location>
        <position position="229"/>
    </location>
</feature>
<dbReference type="Pfam" id="PF04616">
    <property type="entry name" value="Glyco_hydro_43"/>
    <property type="match status" value="1"/>
</dbReference>
<evidence type="ECO:0000313" key="10">
    <source>
        <dbReference type="EMBL" id="SDZ90111.1"/>
    </source>
</evidence>
<sequence length="349" mass="39413">MIQHKKKQRFVATLVNLRNDYYFNPMWFTSYRYLRAVAIISAFMAVTVTGKAQQPSIFLADPTIFADKGTFYLYGTGSSQGFPYYTSADGKIWRQEKDSTRRLALKRGEAYGNTGFWAPQVFKRGNNYYMAYTANEQIAIARATSPAGPFKQDTLLSLSSSGKQIDPFVFFDESGKIYLYHVKLQKGNRIFVAEMKPDLSDVIPGTAHECISSTEKWENTANAEWPVAEGPTVMKHKNLYYLIYSANDFRNKDYAVGYATSSSPTGPWKKYPGNPIISRHTVGYNGTGHGDVFYGKDGSMYYVFHTHRSPDTVAPRATAAVKLRFRSTANGEDVLEADSKSFRWLEVAR</sequence>
<evidence type="ECO:0000256" key="6">
    <source>
        <dbReference type="PIRSR" id="PIRSR606710-1"/>
    </source>
</evidence>
<keyword evidence="9" id="KW-0812">Transmembrane</keyword>
<keyword evidence="2" id="KW-0858">Xylan degradation</keyword>
<keyword evidence="3 8" id="KW-0378">Hydrolase</keyword>
<organism evidence="10 11">
    <name type="scientific">Chitinophaga terrae</name>
    <name type="common">ex Kim and Jung 2007</name>
    <dbReference type="NCBI Taxonomy" id="408074"/>
    <lineage>
        <taxon>Bacteria</taxon>
        <taxon>Pseudomonadati</taxon>
        <taxon>Bacteroidota</taxon>
        <taxon>Chitinophagia</taxon>
        <taxon>Chitinophagales</taxon>
        <taxon>Chitinophagaceae</taxon>
        <taxon>Chitinophaga</taxon>
    </lineage>
</organism>
<keyword evidence="5 8" id="KW-0326">Glycosidase</keyword>
<dbReference type="CDD" id="cd08991">
    <property type="entry name" value="GH43_HoAraf43-like"/>
    <property type="match status" value="1"/>
</dbReference>
<dbReference type="OrthoDB" id="9801455at2"/>
<dbReference type="EMBL" id="FNRL01000001">
    <property type="protein sequence ID" value="SDZ90111.1"/>
    <property type="molecule type" value="Genomic_DNA"/>
</dbReference>
<dbReference type="InterPro" id="IPR023296">
    <property type="entry name" value="Glyco_hydro_beta-prop_sf"/>
</dbReference>
<evidence type="ECO:0000313" key="11">
    <source>
        <dbReference type="Proteomes" id="UP000199656"/>
    </source>
</evidence>
<dbReference type="AlphaFoldDB" id="A0A1H3WTP2"/>
<dbReference type="RefSeq" id="WP_089757418.1">
    <property type="nucleotide sequence ID" value="NZ_BKAT01000020.1"/>
</dbReference>
<evidence type="ECO:0000256" key="5">
    <source>
        <dbReference type="ARBA" id="ARBA00023295"/>
    </source>
</evidence>
<keyword evidence="9" id="KW-0472">Membrane</keyword>
<dbReference type="PANTHER" id="PTHR43772">
    <property type="entry name" value="ENDO-1,4-BETA-XYLANASE"/>
    <property type="match status" value="1"/>
</dbReference>
<dbReference type="STRING" id="408074.SAMN05660909_00045"/>
<evidence type="ECO:0000256" key="9">
    <source>
        <dbReference type="SAM" id="Phobius"/>
    </source>
</evidence>
<feature type="site" description="Important for catalytic activity, responsible for pKa modulation of the active site Glu and correct orientation of both the proton donor and substrate" evidence="7">
    <location>
        <position position="166"/>
    </location>
</feature>
<dbReference type="GO" id="GO:0045493">
    <property type="term" value="P:xylan catabolic process"/>
    <property type="evidence" value="ECO:0007669"/>
    <property type="project" value="UniProtKB-KW"/>
</dbReference>
<dbReference type="PANTHER" id="PTHR43772:SF2">
    <property type="entry name" value="PUTATIVE (AFU_ORTHOLOGUE AFUA_2G04480)-RELATED"/>
    <property type="match status" value="1"/>
</dbReference>
<comment type="similarity">
    <text evidence="1 8">Belongs to the glycosyl hydrolase 43 family.</text>
</comment>
<keyword evidence="11" id="KW-1185">Reference proteome</keyword>
<evidence type="ECO:0000256" key="3">
    <source>
        <dbReference type="ARBA" id="ARBA00022801"/>
    </source>
</evidence>
<dbReference type="Gene3D" id="2.115.10.20">
    <property type="entry name" value="Glycosyl hydrolase domain, family 43"/>
    <property type="match status" value="1"/>
</dbReference>
<dbReference type="Proteomes" id="UP000199656">
    <property type="component" value="Unassembled WGS sequence"/>
</dbReference>
<reference evidence="11" key="1">
    <citation type="submission" date="2016-10" db="EMBL/GenBank/DDBJ databases">
        <authorList>
            <person name="Varghese N."/>
            <person name="Submissions S."/>
        </authorList>
    </citation>
    <scope>NUCLEOTIDE SEQUENCE [LARGE SCALE GENOMIC DNA]</scope>
    <source>
        <strain evidence="11">DSM 23920</strain>
    </source>
</reference>
<dbReference type="InterPro" id="IPR006710">
    <property type="entry name" value="Glyco_hydro_43"/>
</dbReference>
<dbReference type="SUPFAM" id="SSF75005">
    <property type="entry name" value="Arabinanase/levansucrase/invertase"/>
    <property type="match status" value="1"/>
</dbReference>
<evidence type="ECO:0000256" key="1">
    <source>
        <dbReference type="ARBA" id="ARBA00009865"/>
    </source>
</evidence>
<keyword evidence="4" id="KW-0119">Carbohydrate metabolism</keyword>
<proteinExistence type="inferred from homology"/>
<feature type="transmembrane region" description="Helical" evidence="9">
    <location>
        <begin position="33"/>
        <end position="50"/>
    </location>
</feature>
<keyword evidence="2" id="KW-0624">Polysaccharide degradation</keyword>
<name>A0A1H3WTP2_9BACT</name>
<evidence type="ECO:0000256" key="2">
    <source>
        <dbReference type="ARBA" id="ARBA00022651"/>
    </source>
</evidence>
<dbReference type="InterPro" id="IPR052176">
    <property type="entry name" value="Glycosyl_Hydrlase_43_Enz"/>
</dbReference>
<evidence type="ECO:0000256" key="4">
    <source>
        <dbReference type="ARBA" id="ARBA00023277"/>
    </source>
</evidence>
<protein>
    <submittedName>
        <fullName evidence="10">Glycosyl hydrolases family 43</fullName>
    </submittedName>
</protein>
<feature type="active site" description="Proton acceptor" evidence="6">
    <location>
        <position position="61"/>
    </location>
</feature>
<keyword evidence="9" id="KW-1133">Transmembrane helix</keyword>
<evidence type="ECO:0000256" key="8">
    <source>
        <dbReference type="RuleBase" id="RU361187"/>
    </source>
</evidence>
<evidence type="ECO:0000256" key="7">
    <source>
        <dbReference type="PIRSR" id="PIRSR606710-2"/>
    </source>
</evidence>
<accession>A0A1H3WTP2</accession>